<evidence type="ECO:0000256" key="1">
    <source>
        <dbReference type="SAM" id="SignalP"/>
    </source>
</evidence>
<sequence length="235" mass="25631">MIKSILWLLLFAMASLSCSPEVQETENRQGQQNLLNETLRKPITMPANPDNEYDKAGWMHNQILEAYTYNTPASLAARVMAIESIAQADATFLSLAPGYTSISTAQLNVIVQDNLTQVLSNSSLSAASQNNLNGIIDNIFDLESNASSYEAIYNLIVAYESGIIGNTALPESERKIILTTTSIARYAAFYDRKKGKDKDWRMSRGSLTSAIYGSQEGPGKAIIMSLAGGLYNNGN</sequence>
<accession>A0A2S1R1W3</accession>
<name>A0A2S1R1W3_9FLAO</name>
<dbReference type="Proteomes" id="UP000244929">
    <property type="component" value="Chromosome"/>
</dbReference>
<dbReference type="PROSITE" id="PS51257">
    <property type="entry name" value="PROKAR_LIPOPROTEIN"/>
    <property type="match status" value="1"/>
</dbReference>
<dbReference type="AlphaFoldDB" id="A0A2S1R1W3"/>
<feature type="signal peptide" evidence="1">
    <location>
        <begin position="1"/>
        <end position="24"/>
    </location>
</feature>
<keyword evidence="1" id="KW-0732">Signal</keyword>
<reference evidence="2 3" key="1">
    <citation type="submission" date="2018-04" db="EMBL/GenBank/DDBJ databases">
        <title>Genome sequencing of Flavobacterium sp. HYN0059.</title>
        <authorList>
            <person name="Yi H."/>
            <person name="Baek C."/>
        </authorList>
    </citation>
    <scope>NUCLEOTIDE SEQUENCE [LARGE SCALE GENOMIC DNA]</scope>
    <source>
        <strain evidence="2 3">HYN0059</strain>
    </source>
</reference>
<dbReference type="KEGG" id="falb:HYN59_16090"/>
<feature type="chain" id="PRO_5015558652" evidence="1">
    <location>
        <begin position="25"/>
        <end position="235"/>
    </location>
</feature>
<evidence type="ECO:0000313" key="2">
    <source>
        <dbReference type="EMBL" id="AWH86531.1"/>
    </source>
</evidence>
<protein>
    <submittedName>
        <fullName evidence="2">Uncharacterized protein</fullName>
    </submittedName>
</protein>
<organism evidence="2 3">
    <name type="scientific">Flavobacterium album</name>
    <dbReference type="NCBI Taxonomy" id="2175091"/>
    <lineage>
        <taxon>Bacteria</taxon>
        <taxon>Pseudomonadati</taxon>
        <taxon>Bacteroidota</taxon>
        <taxon>Flavobacteriia</taxon>
        <taxon>Flavobacteriales</taxon>
        <taxon>Flavobacteriaceae</taxon>
        <taxon>Flavobacterium</taxon>
    </lineage>
</organism>
<dbReference type="EMBL" id="CP029186">
    <property type="protein sequence ID" value="AWH86531.1"/>
    <property type="molecule type" value="Genomic_DNA"/>
</dbReference>
<gene>
    <name evidence="2" type="ORF">HYN59_16090</name>
</gene>
<evidence type="ECO:0000313" key="3">
    <source>
        <dbReference type="Proteomes" id="UP000244929"/>
    </source>
</evidence>
<keyword evidence="3" id="KW-1185">Reference proteome</keyword>
<dbReference type="RefSeq" id="WP_108779254.1">
    <property type="nucleotide sequence ID" value="NZ_CP029186.1"/>
</dbReference>
<proteinExistence type="predicted"/>
<dbReference type="OrthoDB" id="646079at2"/>